<evidence type="ECO:0000313" key="3">
    <source>
        <dbReference type="Proteomes" id="UP000319004"/>
    </source>
</evidence>
<feature type="region of interest" description="Disordered" evidence="1">
    <location>
        <begin position="123"/>
        <end position="155"/>
    </location>
</feature>
<keyword evidence="3" id="KW-1185">Reference proteome</keyword>
<accession>A0A518HMI3</accession>
<dbReference type="EMBL" id="CP037423">
    <property type="protein sequence ID" value="QDV42038.1"/>
    <property type="molecule type" value="Genomic_DNA"/>
</dbReference>
<dbReference type="KEGG" id="snep:Enr13x_18810"/>
<proteinExistence type="predicted"/>
<gene>
    <name evidence="2" type="ORF">Enr13x_18810</name>
</gene>
<name>A0A518HMI3_9BACT</name>
<reference evidence="2 3" key="1">
    <citation type="submission" date="2019-03" db="EMBL/GenBank/DDBJ databases">
        <title>Deep-cultivation of Planctomycetes and their phenomic and genomic characterization uncovers novel biology.</title>
        <authorList>
            <person name="Wiegand S."/>
            <person name="Jogler M."/>
            <person name="Boedeker C."/>
            <person name="Pinto D."/>
            <person name="Vollmers J."/>
            <person name="Rivas-Marin E."/>
            <person name="Kohn T."/>
            <person name="Peeters S.H."/>
            <person name="Heuer A."/>
            <person name="Rast P."/>
            <person name="Oberbeckmann S."/>
            <person name="Bunk B."/>
            <person name="Jeske O."/>
            <person name="Meyerdierks A."/>
            <person name="Storesund J.E."/>
            <person name="Kallscheuer N."/>
            <person name="Luecker S."/>
            <person name="Lage O.M."/>
            <person name="Pohl T."/>
            <person name="Merkel B.J."/>
            <person name="Hornburger P."/>
            <person name="Mueller R.-W."/>
            <person name="Bruemmer F."/>
            <person name="Labrenz M."/>
            <person name="Spormann A.M."/>
            <person name="Op den Camp H."/>
            <person name="Overmann J."/>
            <person name="Amann R."/>
            <person name="Jetten M.S.M."/>
            <person name="Mascher T."/>
            <person name="Medema M.H."/>
            <person name="Devos D.P."/>
            <person name="Kaster A.-K."/>
            <person name="Ovreas L."/>
            <person name="Rohde M."/>
            <person name="Galperin M.Y."/>
            <person name="Jogler C."/>
        </authorList>
    </citation>
    <scope>NUCLEOTIDE SEQUENCE [LARGE SCALE GENOMIC DNA]</scope>
    <source>
        <strain evidence="2 3">Enr13</strain>
    </source>
</reference>
<dbReference type="Proteomes" id="UP000319004">
    <property type="component" value="Chromosome"/>
</dbReference>
<protein>
    <submittedName>
        <fullName evidence="2">Uncharacterized protein</fullName>
    </submittedName>
</protein>
<dbReference type="AlphaFoldDB" id="A0A518HMI3"/>
<evidence type="ECO:0000256" key="1">
    <source>
        <dbReference type="SAM" id="MobiDB-lite"/>
    </source>
</evidence>
<organism evidence="2 3">
    <name type="scientific">Stieleria neptunia</name>
    <dbReference type="NCBI Taxonomy" id="2527979"/>
    <lineage>
        <taxon>Bacteria</taxon>
        <taxon>Pseudomonadati</taxon>
        <taxon>Planctomycetota</taxon>
        <taxon>Planctomycetia</taxon>
        <taxon>Pirellulales</taxon>
        <taxon>Pirellulaceae</taxon>
        <taxon>Stieleria</taxon>
    </lineage>
</organism>
<feature type="compositionally biased region" description="Basic residues" evidence="1">
    <location>
        <begin position="146"/>
        <end position="155"/>
    </location>
</feature>
<evidence type="ECO:0000313" key="2">
    <source>
        <dbReference type="EMBL" id="QDV42038.1"/>
    </source>
</evidence>
<sequence>MAERRWSPRRRDRPELKNKLNSPTAVHYMVHASGHGDSPSHRRCLPMYSIEIAVETFTPLAEPISMWSRDEARRAGTMLAGGVSHRYRKNGFAEAWKAGTMWLRVHSKPGYCVDPLGLGRAFESTPGGSRHRQTLYRPSGPESRPRTQHRGTRARTRINRRRFVFLGRVDRAPIEP</sequence>